<comment type="caution">
    <text evidence="2">The sequence shown here is derived from an EMBL/GenBank/DDBJ whole genome shotgun (WGS) entry which is preliminary data.</text>
</comment>
<dbReference type="AlphaFoldDB" id="A0A1V8M7T3"/>
<gene>
    <name evidence="2" type="ORF">AU255_06815</name>
</gene>
<dbReference type="EMBL" id="LPUF01000001">
    <property type="protein sequence ID" value="OQK17576.1"/>
    <property type="molecule type" value="Genomic_DNA"/>
</dbReference>
<evidence type="ECO:0000256" key="1">
    <source>
        <dbReference type="SAM" id="SignalP"/>
    </source>
</evidence>
<keyword evidence="3" id="KW-1185">Reference proteome</keyword>
<organism evidence="2 3">
    <name type="scientific">Methyloprofundus sedimenti</name>
    <dbReference type="NCBI Taxonomy" id="1420851"/>
    <lineage>
        <taxon>Bacteria</taxon>
        <taxon>Pseudomonadati</taxon>
        <taxon>Pseudomonadota</taxon>
        <taxon>Gammaproteobacteria</taxon>
        <taxon>Methylococcales</taxon>
        <taxon>Methylococcaceae</taxon>
        <taxon>Methyloprofundus</taxon>
    </lineage>
</organism>
<feature type="chain" id="PRO_5012528766" evidence="1">
    <location>
        <begin position="28"/>
        <end position="137"/>
    </location>
</feature>
<sequence length="137" mass="15405">MQAYIFPLIRRISILAGCLAMSNTAQAEWSGGFDLSTYYTDDVGLFSVTRRLSLEEDPTQPIVDEPDQGSDFVYEPNANISWGTENNLGEFVMSLDAGGYIFQDHSDYTHGFFQFAIEQELAENTNLKLYYDANSSN</sequence>
<evidence type="ECO:0000313" key="2">
    <source>
        <dbReference type="EMBL" id="OQK17576.1"/>
    </source>
</evidence>
<keyword evidence="1" id="KW-0732">Signal</keyword>
<feature type="signal peptide" evidence="1">
    <location>
        <begin position="1"/>
        <end position="27"/>
    </location>
</feature>
<protein>
    <submittedName>
        <fullName evidence="2">Uncharacterized protein</fullName>
    </submittedName>
</protein>
<accession>A0A1V8M7T3</accession>
<evidence type="ECO:0000313" key="3">
    <source>
        <dbReference type="Proteomes" id="UP000191980"/>
    </source>
</evidence>
<dbReference type="Proteomes" id="UP000191980">
    <property type="component" value="Unassembled WGS sequence"/>
</dbReference>
<name>A0A1V8M7T3_9GAMM</name>
<reference evidence="2 3" key="1">
    <citation type="submission" date="2015-12" db="EMBL/GenBank/DDBJ databases">
        <authorList>
            <person name="Shamseldin A."/>
            <person name="Moawad H."/>
            <person name="Abd El-Rahim W.M."/>
            <person name="Sadowsky M.J."/>
        </authorList>
    </citation>
    <scope>NUCLEOTIDE SEQUENCE [LARGE SCALE GENOMIC DNA]</scope>
    <source>
        <strain evidence="2 3">WF1</strain>
    </source>
</reference>
<proteinExistence type="predicted"/>